<dbReference type="EMBL" id="MK249227">
    <property type="protein sequence ID" value="QCQ85112.1"/>
    <property type="molecule type" value="Genomic_DNA"/>
</dbReference>
<name>A0A4P8PKS4_9VIRU</name>
<organism evidence="1">
    <name type="scientific">Blackfly microvirus SF02</name>
    <dbReference type="NCBI Taxonomy" id="2576452"/>
    <lineage>
        <taxon>Viruses</taxon>
        <taxon>Monodnaviria</taxon>
        <taxon>Sangervirae</taxon>
        <taxon>Phixviricota</taxon>
        <taxon>Malgrandaviricetes</taxon>
        <taxon>Petitvirales</taxon>
        <taxon>Microviridae</taxon>
        <taxon>Microvirus</taxon>
    </lineage>
</organism>
<proteinExistence type="predicted"/>
<sequence>MQTVKIFSVWDSKSKTFSQPFYAMTVGVATRNFTDLVNDPQTQVNKYPDDFTLFELGEFEDSTGKISSENGPQSVINAMAVLREDRPQSLKAVS</sequence>
<dbReference type="InterPro" id="IPR046781">
    <property type="entry name" value="Phage_ORF5"/>
</dbReference>
<reference evidence="1" key="1">
    <citation type="submission" date="2018-12" db="EMBL/GenBank/DDBJ databases">
        <title>Singled stranded DNA viruses identified in blackflies (Austrosimulium ungulatum) sampled in New Zealand.</title>
        <authorList>
            <person name="Kraberger S."/>
            <person name="Fontenele R.S."/>
            <person name="Schmidlin K."/>
            <person name="Walters M."/>
            <person name="Varsani A."/>
        </authorList>
    </citation>
    <scope>NUCLEOTIDE SEQUENCE [LARGE SCALE GENOMIC DNA]</scope>
    <source>
        <strain evidence="1">189</strain>
    </source>
</reference>
<dbReference type="Pfam" id="PF20577">
    <property type="entry name" value="Phage_ORF5"/>
    <property type="match status" value="1"/>
</dbReference>
<accession>A0A4P8PKS4</accession>
<protein>
    <submittedName>
        <fullName evidence="1">Nonstructural protein</fullName>
    </submittedName>
</protein>
<dbReference type="Proteomes" id="UP000324850">
    <property type="component" value="Segment"/>
</dbReference>
<evidence type="ECO:0000313" key="1">
    <source>
        <dbReference type="EMBL" id="QCQ85112.1"/>
    </source>
</evidence>